<dbReference type="Proteomes" id="UP000444721">
    <property type="component" value="Unassembled WGS sequence"/>
</dbReference>
<dbReference type="VEuPathDB" id="AmoebaDB:NF0000680"/>
<keyword evidence="4" id="KW-1185">Reference proteome</keyword>
<comment type="similarity">
    <text evidence="1">Belongs to the RdRP family.</text>
</comment>
<dbReference type="VEuPathDB" id="AmoebaDB:NfTy_002900"/>
<dbReference type="GO" id="GO:0003723">
    <property type="term" value="F:RNA binding"/>
    <property type="evidence" value="ECO:0007669"/>
    <property type="project" value="UniProtKB-KW"/>
</dbReference>
<dbReference type="GO" id="GO:0003968">
    <property type="term" value="F:RNA-directed RNA polymerase activity"/>
    <property type="evidence" value="ECO:0007669"/>
    <property type="project" value="UniProtKB-KW"/>
</dbReference>
<gene>
    <name evidence="3" type="ORF">FDP41_007406</name>
</gene>
<dbReference type="OrthoDB" id="6513042at2759"/>
<dbReference type="GeneID" id="68114624"/>
<name>A0A6A5CG13_NAEFO</name>
<evidence type="ECO:0000313" key="4">
    <source>
        <dbReference type="Proteomes" id="UP000444721"/>
    </source>
</evidence>
<protein>
    <recommendedName>
        <fullName evidence="1">RNA-dependent RNA polymerase</fullName>
        <ecNumber evidence="1">2.7.7.48</ecNumber>
    </recommendedName>
</protein>
<evidence type="ECO:0000256" key="1">
    <source>
        <dbReference type="RuleBase" id="RU363098"/>
    </source>
</evidence>
<feature type="domain" description="RDRP core" evidence="2">
    <location>
        <begin position="99"/>
        <end position="319"/>
    </location>
</feature>
<comment type="caution">
    <text evidence="3">The sequence shown here is derived from an EMBL/GenBank/DDBJ whole genome shotgun (WGS) entry which is preliminary data.</text>
</comment>
<dbReference type="VEuPathDB" id="AmoebaDB:FDP41_007406"/>
<dbReference type="RefSeq" id="XP_044568942.1">
    <property type="nucleotide sequence ID" value="XM_044711148.1"/>
</dbReference>
<organism evidence="3 4">
    <name type="scientific">Naegleria fowleri</name>
    <name type="common">Brain eating amoeba</name>
    <dbReference type="NCBI Taxonomy" id="5763"/>
    <lineage>
        <taxon>Eukaryota</taxon>
        <taxon>Discoba</taxon>
        <taxon>Heterolobosea</taxon>
        <taxon>Tetramitia</taxon>
        <taxon>Eutetramitia</taxon>
        <taxon>Vahlkampfiidae</taxon>
        <taxon>Naegleria</taxon>
    </lineage>
</organism>
<keyword evidence="1" id="KW-0548">Nucleotidyltransferase</keyword>
<evidence type="ECO:0000259" key="2">
    <source>
        <dbReference type="Pfam" id="PF05183"/>
    </source>
</evidence>
<reference evidence="3 4" key="1">
    <citation type="journal article" date="2019" name="Sci. Rep.">
        <title>Nanopore sequencing improves the draft genome of the human pathogenic amoeba Naegleria fowleri.</title>
        <authorList>
            <person name="Liechti N."/>
            <person name="Schurch N."/>
            <person name="Bruggmann R."/>
            <person name="Wittwer M."/>
        </authorList>
    </citation>
    <scope>NUCLEOTIDE SEQUENCE [LARGE SCALE GENOMIC DNA]</scope>
    <source>
        <strain evidence="3 4">ATCC 30894</strain>
    </source>
</reference>
<comment type="catalytic activity">
    <reaction evidence="1">
        <text>RNA(n) + a ribonucleoside 5'-triphosphate = RNA(n+1) + diphosphate</text>
        <dbReference type="Rhea" id="RHEA:21248"/>
        <dbReference type="Rhea" id="RHEA-COMP:14527"/>
        <dbReference type="Rhea" id="RHEA-COMP:17342"/>
        <dbReference type="ChEBI" id="CHEBI:33019"/>
        <dbReference type="ChEBI" id="CHEBI:61557"/>
        <dbReference type="ChEBI" id="CHEBI:140395"/>
        <dbReference type="EC" id="2.7.7.48"/>
    </reaction>
</comment>
<dbReference type="InterPro" id="IPR057596">
    <property type="entry name" value="RDRP_core"/>
</dbReference>
<evidence type="ECO:0000313" key="3">
    <source>
        <dbReference type="EMBL" id="KAF0984229.1"/>
    </source>
</evidence>
<dbReference type="Pfam" id="PF05183">
    <property type="entry name" value="RdRP"/>
    <property type="match status" value="1"/>
</dbReference>
<proteinExistence type="inferred from homology"/>
<dbReference type="EC" id="2.7.7.48" evidence="1"/>
<keyword evidence="1" id="KW-0696">RNA-directed RNA polymerase</keyword>
<accession>A0A6A5CG13</accession>
<sequence length="503" mass="58509">MLETLVETQSNSYAENPPNLKKSRTTLLIIIRSTLDELREGARDREYLLKRIFVDDDSEYSYETKIVRAVLENREPIETNLFIAPKIKQKIIVERMFGLLNKSLQGQIKYPHLLNLKGVIDQSEFLKDNQVLIASFRFKATTSVVVFRNPVAHANDFLRLHVVSPPADKEFLNSVRECIVFPKLAGKKGPHQFLSSGDLDGDLYSILTDPCLVMLLDKPFSRMDYEQLAKDYKMKRQRPTPVDDVEESRKDQTRFFVDYKPTIGVFYTILTNDLYLDKMSEDERKKYAFYFTLSIDAVKHGSVILQDPKPCKSIQNDFGLNEEKFAKINQFEKKLIEIVYDSILSIKEAFVIPYQVNDLYRVKEIGDSTKMKEAFNNWEKNNKISRSERKDLLSQVYGKKQHKQWLLSKVARVINSLGNSDTTKSIAERIHSNYFLEASIEANVEKAKQWLNQAYAYSDQKLREKMVRFVYLVCYKWLSICHIQNGDVLSFGVCKYKPVNINQ</sequence>
<dbReference type="EMBL" id="VFQX01000003">
    <property type="protein sequence ID" value="KAF0984229.1"/>
    <property type="molecule type" value="Genomic_DNA"/>
</dbReference>
<keyword evidence="1" id="KW-0694">RNA-binding</keyword>
<keyword evidence="1" id="KW-0808">Transferase</keyword>
<dbReference type="AlphaFoldDB" id="A0A6A5CG13"/>